<sequence>LKFARAYSFEVEWHMQEVVLPALVQLYNDVDECQVFSAAILKPKLALKTESPNCLYLESLQASRGYRVANQTKGLDKPNMHMILTKLAAYHAATACYLQLQPAALKELPKLDHQSHQKDEFLAELQLRFYESLRANNLGHYEDKIKSFQESLLSGPEPTDFKKCFNVILNGACWPNNLLCNINAFGHIKDLRFNDFGYATYGPAIYDVLQLLLTAPADKTFEFDGYLRYYTDQLTAQLQKLNFKGKLPTLSDFQVDILNSAHWCFEIVTEILPIVQTNCDSVSVLDIFKSSEYSTDIQQLLPWLENRGYLEQ</sequence>
<proteinExistence type="predicted"/>
<evidence type="ECO:0000259" key="1">
    <source>
        <dbReference type="SMART" id="SM00587"/>
    </source>
</evidence>
<dbReference type="AlphaFoldDB" id="A0A0M4EPK2"/>
<evidence type="ECO:0000313" key="3">
    <source>
        <dbReference type="Proteomes" id="UP000494163"/>
    </source>
</evidence>
<feature type="non-terminal residue" evidence="2">
    <location>
        <position position="1"/>
    </location>
</feature>
<dbReference type="InterPro" id="IPR004119">
    <property type="entry name" value="EcKL"/>
</dbReference>
<dbReference type="InterPro" id="IPR011009">
    <property type="entry name" value="Kinase-like_dom_sf"/>
</dbReference>
<keyword evidence="3" id="KW-1185">Reference proteome</keyword>
<dbReference type="OrthoDB" id="191037at2759"/>
<reference evidence="2 3" key="1">
    <citation type="submission" date="2015-08" db="EMBL/GenBank/DDBJ databases">
        <title>Ancestral chromatin configuration constrains chromatin evolution on differentiating sex chromosomes in Drosophila.</title>
        <authorList>
            <person name="Zhou Q."/>
            <person name="Bachtrog D."/>
        </authorList>
    </citation>
    <scope>NUCLEOTIDE SEQUENCE [LARGE SCALE GENOMIC DNA]</scope>
    <source>
        <tissue evidence="2">Whole larvae</tissue>
    </source>
</reference>
<dbReference type="OMA" id="LLPWMEN"/>
<dbReference type="Proteomes" id="UP000494163">
    <property type="component" value="Chromosome 3R"/>
</dbReference>
<dbReference type="Pfam" id="PF02958">
    <property type="entry name" value="EcKL"/>
    <property type="match status" value="1"/>
</dbReference>
<protein>
    <submittedName>
        <fullName evidence="2">CG18765</fullName>
    </submittedName>
</protein>
<organism evidence="2 3">
    <name type="scientific">Drosophila busckii</name>
    <name type="common">Fruit fly</name>
    <dbReference type="NCBI Taxonomy" id="30019"/>
    <lineage>
        <taxon>Eukaryota</taxon>
        <taxon>Metazoa</taxon>
        <taxon>Ecdysozoa</taxon>
        <taxon>Arthropoda</taxon>
        <taxon>Hexapoda</taxon>
        <taxon>Insecta</taxon>
        <taxon>Pterygota</taxon>
        <taxon>Neoptera</taxon>
        <taxon>Endopterygota</taxon>
        <taxon>Diptera</taxon>
        <taxon>Brachycera</taxon>
        <taxon>Muscomorpha</taxon>
        <taxon>Ephydroidea</taxon>
        <taxon>Drosophilidae</taxon>
        <taxon>Drosophila</taxon>
    </lineage>
</organism>
<gene>
    <name evidence="2" type="ORF">Dbus_chr3Rg2477</name>
</gene>
<evidence type="ECO:0000313" key="2">
    <source>
        <dbReference type="EMBL" id="ALC47727.1"/>
    </source>
</evidence>
<feature type="domain" description="CHK kinase-like" evidence="1">
    <location>
        <begin position="55"/>
        <end position="240"/>
    </location>
</feature>
<dbReference type="EMBL" id="CP012526">
    <property type="protein sequence ID" value="ALC47727.1"/>
    <property type="molecule type" value="Genomic_DNA"/>
</dbReference>
<name>A0A0M4EPK2_DROBS</name>
<accession>A0A0M4EPK2</accession>
<dbReference type="SMART" id="SM00587">
    <property type="entry name" value="CHK"/>
    <property type="match status" value="1"/>
</dbReference>
<dbReference type="PANTHER" id="PTHR11012:SF6">
    <property type="entry name" value="CHK DOMAIN OV1-RELATED"/>
    <property type="match status" value="1"/>
</dbReference>
<dbReference type="InterPro" id="IPR015897">
    <property type="entry name" value="CHK_kinase-like"/>
</dbReference>
<dbReference type="SUPFAM" id="SSF56112">
    <property type="entry name" value="Protein kinase-like (PK-like)"/>
    <property type="match status" value="1"/>
</dbReference>
<dbReference type="PANTHER" id="PTHR11012">
    <property type="entry name" value="PROTEIN KINASE-LIKE DOMAIN-CONTAINING"/>
    <property type="match status" value="1"/>
</dbReference>